<dbReference type="AlphaFoldDB" id="A0A834YA56"/>
<feature type="region of interest" description="Disordered" evidence="1">
    <location>
        <begin position="1"/>
        <end position="57"/>
    </location>
</feature>
<comment type="caution">
    <text evidence="2">The sequence shown here is derived from an EMBL/GenBank/DDBJ whole genome shotgun (WGS) entry which is preliminary data.</text>
</comment>
<dbReference type="InterPro" id="IPR040304">
    <property type="entry name" value="ATG8-IP-1/2"/>
</dbReference>
<dbReference type="PANTHER" id="PTHR34797">
    <property type="entry name" value="ATG8-INTERACTING PROTEIN 2"/>
    <property type="match status" value="1"/>
</dbReference>
<dbReference type="OrthoDB" id="604034at2759"/>
<name>A0A834YA56_TETSI</name>
<reference evidence="2 4" key="1">
    <citation type="submission" date="2020-04" db="EMBL/GenBank/DDBJ databases">
        <title>Plant Genome Project.</title>
        <authorList>
            <person name="Zhang R.-G."/>
        </authorList>
    </citation>
    <scope>NUCLEOTIDE SEQUENCE [LARGE SCALE GENOMIC DNA]</scope>
    <source>
        <strain evidence="2">YNK0</strain>
        <tissue evidence="2">Leaf</tissue>
    </source>
</reference>
<proteinExistence type="predicted"/>
<organism evidence="2 4">
    <name type="scientific">Tetracentron sinense</name>
    <name type="common">Spur-leaf</name>
    <dbReference type="NCBI Taxonomy" id="13715"/>
    <lineage>
        <taxon>Eukaryota</taxon>
        <taxon>Viridiplantae</taxon>
        <taxon>Streptophyta</taxon>
        <taxon>Embryophyta</taxon>
        <taxon>Tracheophyta</taxon>
        <taxon>Spermatophyta</taxon>
        <taxon>Magnoliopsida</taxon>
        <taxon>Trochodendrales</taxon>
        <taxon>Trochodendraceae</taxon>
        <taxon>Tetracentron</taxon>
    </lineage>
</organism>
<keyword evidence="4" id="KW-1185">Reference proteome</keyword>
<dbReference type="OMA" id="THNLPCE"/>
<dbReference type="EMBL" id="JABCRI010001048">
    <property type="protein sequence ID" value="KAF8365055.1"/>
    <property type="molecule type" value="Genomic_DNA"/>
</dbReference>
<sequence length="322" mass="36317">MADEENNGEETTSRGTEWEVVSLTASTYAAAPGPKGFESNDDENDNQFDEDEEKNSSAMFMSDHFVFPPSQHENLVSEPGNSEIHNELGDERVIPNEVPRLDVQDGNIFDRKNEENWDIKGLIIPDEFPGIQFIDEKGNEPSVCGTEFERSTTLQVMNLVDKEQSIFSAAKYSSFQGEADISESTICDENTVIPEPTDLSQRGLDSPSDITKSPKHTKEDKYIGSSLPCKAWWKRQATSLYAHAKEGNSFWSVFIAAALMGFVILGQQWQQERWQVQQLRWQFSINDEKMNWMLGSLSRFKDVIVGGHRRGSFIRGGASAER</sequence>
<feature type="compositionally biased region" description="Acidic residues" evidence="1">
    <location>
        <begin position="39"/>
        <end position="53"/>
    </location>
</feature>
<gene>
    <name evidence="3" type="ORF">HHK36_001167</name>
    <name evidence="2" type="ORF">HHK36_032937</name>
</gene>
<dbReference type="EMBL" id="JABCRI010000001">
    <property type="protein sequence ID" value="KAF8413191.1"/>
    <property type="molecule type" value="Genomic_DNA"/>
</dbReference>
<evidence type="ECO:0000313" key="2">
    <source>
        <dbReference type="EMBL" id="KAF8365055.1"/>
    </source>
</evidence>
<feature type="region of interest" description="Disordered" evidence="1">
    <location>
        <begin position="193"/>
        <end position="219"/>
    </location>
</feature>
<evidence type="ECO:0000256" key="1">
    <source>
        <dbReference type="SAM" id="MobiDB-lite"/>
    </source>
</evidence>
<evidence type="ECO:0000313" key="4">
    <source>
        <dbReference type="Proteomes" id="UP000655225"/>
    </source>
</evidence>
<dbReference type="PANTHER" id="PTHR34797:SF1">
    <property type="entry name" value="ATG8-INTERACTING PROTEIN 2"/>
    <property type="match status" value="1"/>
</dbReference>
<evidence type="ECO:0000313" key="3">
    <source>
        <dbReference type="EMBL" id="KAF8413191.1"/>
    </source>
</evidence>
<protein>
    <submittedName>
        <fullName evidence="2">Uncharacterized protein</fullName>
    </submittedName>
</protein>
<accession>A0A834YA56</accession>
<dbReference type="Proteomes" id="UP000655225">
    <property type="component" value="Unassembled WGS sequence"/>
</dbReference>